<feature type="compositionally biased region" description="Basic residues" evidence="1">
    <location>
        <begin position="367"/>
        <end position="377"/>
    </location>
</feature>
<organism evidence="2 3">
    <name type="scientific">Gemmata massiliana</name>
    <dbReference type="NCBI Taxonomy" id="1210884"/>
    <lineage>
        <taxon>Bacteria</taxon>
        <taxon>Pseudomonadati</taxon>
        <taxon>Planctomycetota</taxon>
        <taxon>Planctomycetia</taxon>
        <taxon>Gemmatales</taxon>
        <taxon>Gemmataceae</taxon>
        <taxon>Gemmata</taxon>
    </lineage>
</organism>
<feature type="region of interest" description="Disordered" evidence="1">
    <location>
        <begin position="326"/>
        <end position="377"/>
    </location>
</feature>
<protein>
    <submittedName>
        <fullName evidence="2">Uncharacterized protein</fullName>
    </submittedName>
</protein>
<evidence type="ECO:0000256" key="1">
    <source>
        <dbReference type="SAM" id="MobiDB-lite"/>
    </source>
</evidence>
<gene>
    <name evidence="2" type="ORF">SOIL9_06330</name>
</gene>
<dbReference type="KEGG" id="gms:SOIL9_06330"/>
<reference evidence="2 3" key="1">
    <citation type="submission" date="2019-05" db="EMBL/GenBank/DDBJ databases">
        <authorList>
            <consortium name="Science for Life Laboratories"/>
        </authorList>
    </citation>
    <scope>NUCLEOTIDE SEQUENCE [LARGE SCALE GENOMIC DNA]</scope>
    <source>
        <strain evidence="2">Soil9</strain>
    </source>
</reference>
<feature type="compositionally biased region" description="Polar residues" evidence="1">
    <location>
        <begin position="38"/>
        <end position="48"/>
    </location>
</feature>
<proteinExistence type="predicted"/>
<feature type="compositionally biased region" description="Low complexity" evidence="1">
    <location>
        <begin position="188"/>
        <end position="202"/>
    </location>
</feature>
<feature type="region of interest" description="Disordered" evidence="1">
    <location>
        <begin position="1"/>
        <end position="53"/>
    </location>
</feature>
<feature type="region of interest" description="Disordered" evidence="1">
    <location>
        <begin position="131"/>
        <end position="277"/>
    </location>
</feature>
<dbReference type="Proteomes" id="UP000464178">
    <property type="component" value="Chromosome"/>
</dbReference>
<dbReference type="AlphaFoldDB" id="A0A6P2DAM0"/>
<evidence type="ECO:0000313" key="3">
    <source>
        <dbReference type="Proteomes" id="UP000464178"/>
    </source>
</evidence>
<keyword evidence="3" id="KW-1185">Reference proteome</keyword>
<name>A0A6P2DAM0_9BACT</name>
<evidence type="ECO:0000313" key="2">
    <source>
        <dbReference type="EMBL" id="VTR97606.1"/>
    </source>
</evidence>
<dbReference type="EMBL" id="LR593886">
    <property type="protein sequence ID" value="VTR97606.1"/>
    <property type="molecule type" value="Genomic_DNA"/>
</dbReference>
<accession>A0A6P2DAM0</accession>
<sequence>MPRGAPEPGTGRAVGHRTDVAADPVPGTESGGPPVAGTQATRRGQSTVPDHRRGAEVRRALVPRVDRTRSTPAFRSVNTFQLVTLLELTSGCLDGVIVCTHGGGTMNPIPKSFGTQEFGDVDWRRAARAPARGPGVCVLGGSGPSTPEQAPRSRRFPGRVAPAPEPARHAPRGTRSAPRTGPRPIRARSSWSTTPRTWTSPGTGPGPHNSDPLVTGARAPVPQQLGHRFGNRGDPGGSPTAPRAAPRGRTRPARPSAHGRPGEPPVGPGSRRTRGAPATNRWVHIADRGADAFEFVSRLVRTGERFVGRAPRPVLGPRAKRFATVGATEGRAVGNGSSPPRPRAGPKSVGASATGVTIPHRTTGRGNTRRSRSGCTW</sequence>